<dbReference type="EMBL" id="AJIL01000005">
    <property type="protein sequence ID" value="KNF06039.1"/>
    <property type="molecule type" value="Genomic_DNA"/>
</dbReference>
<dbReference type="EMBL" id="AJIL01000005">
    <property type="protein sequence ID" value="KNF06040.1"/>
    <property type="molecule type" value="Genomic_DNA"/>
</dbReference>
<dbReference type="Proteomes" id="UP000054564">
    <property type="component" value="Unassembled WGS sequence"/>
</dbReference>
<proteinExistence type="predicted"/>
<reference evidence="3" key="1">
    <citation type="submission" date="2014-03" db="EMBL/GenBank/DDBJ databases">
        <title>Cloning and expression analysis of gamma-glutamylcysteines synthetase in perennial ryegrass.</title>
        <authorList>
            <person name="Wei S."/>
            <person name="Sun Z."/>
        </authorList>
    </citation>
    <scope>NUCLEOTIDE SEQUENCE</scope>
    <source>
        <strain evidence="3">Race PST-78</strain>
    </source>
</reference>
<accession>A0A0L0W455</accession>
<keyword evidence="2" id="KW-0812">Transmembrane</keyword>
<keyword evidence="4" id="KW-1185">Reference proteome</keyword>
<protein>
    <submittedName>
        <fullName evidence="3">Uncharacterized protein</fullName>
    </submittedName>
</protein>
<feature type="region of interest" description="Disordered" evidence="1">
    <location>
        <begin position="407"/>
        <end position="445"/>
    </location>
</feature>
<evidence type="ECO:0000256" key="2">
    <source>
        <dbReference type="SAM" id="Phobius"/>
    </source>
</evidence>
<reference evidence="4" key="2">
    <citation type="submission" date="2014-03" db="EMBL/GenBank/DDBJ databases">
        <title>The Genome Sequence of Puccinia striiformis f. sp. tritici PST-78.</title>
        <authorList>
            <consortium name="The Broad Institute Genome Sequencing Platform"/>
            <person name="Cuomo C."/>
            <person name="Hulbert S."/>
            <person name="Chen X."/>
            <person name="Walker B."/>
            <person name="Young S.K."/>
            <person name="Zeng Q."/>
            <person name="Gargeya S."/>
            <person name="Fitzgerald M."/>
            <person name="Haas B."/>
            <person name="Abouelleil A."/>
            <person name="Alvarado L."/>
            <person name="Arachchi H.M."/>
            <person name="Berlin A.M."/>
            <person name="Chapman S.B."/>
            <person name="Goldberg J."/>
            <person name="Griggs A."/>
            <person name="Gujja S."/>
            <person name="Hansen M."/>
            <person name="Howarth C."/>
            <person name="Imamovic A."/>
            <person name="Larimer J."/>
            <person name="McCowan C."/>
            <person name="Montmayeur A."/>
            <person name="Murphy C."/>
            <person name="Neiman D."/>
            <person name="Pearson M."/>
            <person name="Priest M."/>
            <person name="Roberts A."/>
            <person name="Saif S."/>
            <person name="Shea T."/>
            <person name="Sisk P."/>
            <person name="Sykes S."/>
            <person name="Wortman J."/>
            <person name="Nusbaum C."/>
            <person name="Birren B."/>
        </authorList>
    </citation>
    <scope>NUCLEOTIDE SEQUENCE [LARGE SCALE GENOMIC DNA]</scope>
    <source>
        <strain evidence="4">race PST-78</strain>
    </source>
</reference>
<evidence type="ECO:0000256" key="1">
    <source>
        <dbReference type="SAM" id="MobiDB-lite"/>
    </source>
</evidence>
<dbReference type="AlphaFoldDB" id="A0A0L0W455"/>
<evidence type="ECO:0000313" key="4">
    <source>
        <dbReference type="Proteomes" id="UP000054564"/>
    </source>
</evidence>
<sequence>MARERIITLRHLSQDIHGLSAQASVLRETGDDKYEDQESLISPSKPRRESRTPVLVVEDCSSVPDRLTKDGRKRTTYCQSNLSKSPPITPTHGAQYFNLNPQDDDEEDRRTAISAEGEYNHPLLQSNLMKHSFSDDPIVRSSAGFDSQPEKSYLPQSVEALDMGQFMNQVSKLSTRIDGFESELSENSSSFSNDPEFRSDLYDRIDKQVIQDLVVLQTTSRQIKSSQTDHLRSHRDKDDDHGNAEKGKLPHSAQEIEDNLKVEQIDGLRLKATTLISGLITRLTNEKQIITNQMEYEWTKELNQGSIHSKASLSITTLDCFPGDDNNGSQDSHLFSMLGLDQINDDPRASKVHSEEVQKILNSAVRSSTCYPEARKSSLFIKSKYDLVLRIQGELRELNQFLELLSSPRSRNSPDDEGDVDDSSSASFSLDGLENDDKHPDKDDASYRKTKKLRFKIGGQTKGHKSDKMEDLEHNSPKCHRLSYGSNLSGDKSFHDTRSCLSRYRLAILCSALASICLTCMALLIYFNLQAHNA</sequence>
<feature type="transmembrane region" description="Helical" evidence="2">
    <location>
        <begin position="506"/>
        <end position="527"/>
    </location>
</feature>
<feature type="region of interest" description="Disordered" evidence="1">
    <location>
        <begin position="27"/>
        <end position="53"/>
    </location>
</feature>
<feature type="region of interest" description="Disordered" evidence="1">
    <location>
        <begin position="224"/>
        <end position="252"/>
    </location>
</feature>
<keyword evidence="2" id="KW-1133">Transmembrane helix</keyword>
<dbReference type="OrthoDB" id="2500720at2759"/>
<feature type="compositionally biased region" description="Basic and acidic residues" evidence="1">
    <location>
        <begin position="227"/>
        <end position="248"/>
    </location>
</feature>
<comment type="caution">
    <text evidence="3">The sequence shown here is derived from an EMBL/GenBank/DDBJ whole genome shotgun (WGS) entry which is preliminary data.</text>
</comment>
<keyword evidence="2" id="KW-0472">Membrane</keyword>
<evidence type="ECO:0000313" key="3">
    <source>
        <dbReference type="EMBL" id="KNF06040.1"/>
    </source>
</evidence>
<feature type="compositionally biased region" description="Basic and acidic residues" evidence="1">
    <location>
        <begin position="435"/>
        <end position="445"/>
    </location>
</feature>
<gene>
    <name evidence="3" type="ORF">PSTG_01033</name>
</gene>
<name>A0A0L0W455_9BASI</name>
<organism evidence="3 4">
    <name type="scientific">Puccinia striiformis f. sp. tritici PST-78</name>
    <dbReference type="NCBI Taxonomy" id="1165861"/>
    <lineage>
        <taxon>Eukaryota</taxon>
        <taxon>Fungi</taxon>
        <taxon>Dikarya</taxon>
        <taxon>Basidiomycota</taxon>
        <taxon>Pucciniomycotina</taxon>
        <taxon>Pucciniomycetes</taxon>
        <taxon>Pucciniales</taxon>
        <taxon>Pucciniaceae</taxon>
        <taxon>Puccinia</taxon>
    </lineage>
</organism>